<sequence>MAASATAARRALAQLHSTLCPFLYRTRTILNHHFPVTPPRWRMQKRHLRIVNELGRVIREDDGNRQTPTALDDEFDFEIPFEDEKDRPKALHERTDTSVTATEREAFKKLFEEYASRAKDSAEDAEKDFEFSSKGTLDEILADALGPQSNIQGPGMTKTIPEQPKKKEKDEAPLSARYALLREKQQSQYTHVVAMFNAAQSDIELWNVLDREVFSIIRRLDLDAPGMLESAMDDSKWKSDNDDAKISELEIIGPNYPTFLLHVMRQLRVDFPTSTLPMSLLPTVKSLGRESFALAVSTELYNELIAVTWLIFADFQGIDEILKEMQHGGIRFDKATFEMIRSIVYTARKIPVLQPGRIFRNEMRDLDRFDLGREKLVEWGKYMRERLDYESIQAARSERFGIPGIGDVI</sequence>
<dbReference type="Proteomes" id="UP001365128">
    <property type="component" value="Unassembled WGS sequence"/>
</dbReference>
<dbReference type="InterPro" id="IPR040009">
    <property type="entry name" value="Mtf2/C5D6.12-like"/>
</dbReference>
<evidence type="ECO:0000313" key="4">
    <source>
        <dbReference type="Proteomes" id="UP001365128"/>
    </source>
</evidence>
<gene>
    <name evidence="3" type="ORF">IWX46DRAFT_342021</name>
</gene>
<dbReference type="EMBL" id="JBBPDW010000005">
    <property type="protein sequence ID" value="KAK7552438.1"/>
    <property type="molecule type" value="Genomic_DNA"/>
</dbReference>
<dbReference type="PANTHER" id="PTHR39468">
    <property type="entry name" value="CHROMOSOME 7, WHOLE GENOME SHOTGUN SEQUENCE"/>
    <property type="match status" value="1"/>
</dbReference>
<dbReference type="InterPro" id="IPR043837">
    <property type="entry name" value="Mtf2-like_C"/>
</dbReference>
<reference evidence="3 4" key="1">
    <citation type="submission" date="2024-04" db="EMBL/GenBank/DDBJ databases">
        <title>Phyllosticta paracitricarpa is synonymous to the EU quarantine fungus P. citricarpa based on phylogenomic analyses.</title>
        <authorList>
            <consortium name="Lawrence Berkeley National Laboratory"/>
            <person name="Van Ingen-Buijs V.A."/>
            <person name="Van Westerhoven A.C."/>
            <person name="Haridas S."/>
            <person name="Skiadas P."/>
            <person name="Martin F."/>
            <person name="Groenewald J.Z."/>
            <person name="Crous P.W."/>
            <person name="Seidl M.F."/>
        </authorList>
    </citation>
    <scope>NUCLEOTIDE SEQUENCE [LARGE SCALE GENOMIC DNA]</scope>
    <source>
        <strain evidence="3 4">CBS 122670</strain>
    </source>
</reference>
<organism evidence="3 4">
    <name type="scientific">Phyllosticta citricarpa</name>
    <dbReference type="NCBI Taxonomy" id="55181"/>
    <lineage>
        <taxon>Eukaryota</taxon>
        <taxon>Fungi</taxon>
        <taxon>Dikarya</taxon>
        <taxon>Ascomycota</taxon>
        <taxon>Pezizomycotina</taxon>
        <taxon>Dothideomycetes</taxon>
        <taxon>Dothideomycetes incertae sedis</taxon>
        <taxon>Botryosphaeriales</taxon>
        <taxon>Phyllostictaceae</taxon>
        <taxon>Phyllosticta</taxon>
    </lineage>
</organism>
<evidence type="ECO:0000259" key="2">
    <source>
        <dbReference type="Pfam" id="PF19189"/>
    </source>
</evidence>
<accession>A0ABR1MKZ0</accession>
<name>A0ABR1MKZ0_9PEZI</name>
<proteinExistence type="predicted"/>
<keyword evidence="4" id="KW-1185">Reference proteome</keyword>
<feature type="domain" description="Mtf2-like C-terminal" evidence="2">
    <location>
        <begin position="196"/>
        <end position="349"/>
    </location>
</feature>
<evidence type="ECO:0000313" key="3">
    <source>
        <dbReference type="EMBL" id="KAK7552438.1"/>
    </source>
</evidence>
<dbReference type="Pfam" id="PF19189">
    <property type="entry name" value="Mtf2"/>
    <property type="match status" value="1"/>
</dbReference>
<protein>
    <recommendedName>
        <fullName evidence="2">Mtf2-like C-terminal domain-containing protein</fullName>
    </recommendedName>
</protein>
<evidence type="ECO:0000256" key="1">
    <source>
        <dbReference type="SAM" id="MobiDB-lite"/>
    </source>
</evidence>
<comment type="caution">
    <text evidence="3">The sequence shown here is derived from an EMBL/GenBank/DDBJ whole genome shotgun (WGS) entry which is preliminary data.</text>
</comment>
<feature type="region of interest" description="Disordered" evidence="1">
    <location>
        <begin position="146"/>
        <end position="171"/>
    </location>
</feature>
<dbReference type="PANTHER" id="PTHR39468:SF1">
    <property type="entry name" value="MTF2-LIKE C-TERMINAL DOMAIN-CONTAINING PROTEIN"/>
    <property type="match status" value="1"/>
</dbReference>